<comment type="catalytic activity">
    <reaction evidence="1">
        <text>Hydrolysis of terminal, non-reducing (1-&gt;4)-linked alpha-D-glucose residues with release of alpha-D-glucose.</text>
        <dbReference type="EC" id="3.2.1.20"/>
    </reaction>
</comment>
<proteinExistence type="inferred from homology"/>
<dbReference type="PANTHER" id="PTHR10357">
    <property type="entry name" value="ALPHA-AMYLASE FAMILY MEMBER"/>
    <property type="match status" value="1"/>
</dbReference>
<keyword evidence="6" id="KW-0732">Signal</keyword>
<name>A0A8D8RBF7_9HEMI</name>
<dbReference type="Pfam" id="PF00128">
    <property type="entry name" value="Alpha-amylase"/>
    <property type="match status" value="1"/>
</dbReference>
<dbReference type="Gene3D" id="3.20.20.80">
    <property type="entry name" value="Glycosidases"/>
    <property type="match status" value="1"/>
</dbReference>
<evidence type="ECO:0000256" key="1">
    <source>
        <dbReference type="ARBA" id="ARBA00001657"/>
    </source>
</evidence>
<evidence type="ECO:0000259" key="7">
    <source>
        <dbReference type="SMART" id="SM00642"/>
    </source>
</evidence>
<dbReference type="EMBL" id="HBUF01142323">
    <property type="protein sequence ID" value="CAG6646520.1"/>
    <property type="molecule type" value="Transcribed_RNA"/>
</dbReference>
<comment type="similarity">
    <text evidence="2">Belongs to the glycosyl hydrolase 13 family.</text>
</comment>
<dbReference type="AlphaFoldDB" id="A0A8D8RBF7"/>
<dbReference type="EMBL" id="HBUF01142321">
    <property type="protein sequence ID" value="CAG6646515.1"/>
    <property type="molecule type" value="Transcribed_RNA"/>
</dbReference>
<feature type="domain" description="Glycosyl hydrolase family 13 catalytic" evidence="7">
    <location>
        <begin position="46"/>
        <end position="439"/>
    </location>
</feature>
<feature type="chain" id="PRO_5033670984" description="alpha-glucosidase" evidence="6">
    <location>
        <begin position="25"/>
        <end position="606"/>
    </location>
</feature>
<evidence type="ECO:0000256" key="6">
    <source>
        <dbReference type="SAM" id="SignalP"/>
    </source>
</evidence>
<dbReference type="CDD" id="cd11328">
    <property type="entry name" value="AmyAc_maltase"/>
    <property type="match status" value="1"/>
</dbReference>
<organism evidence="8">
    <name type="scientific">Cacopsylla melanoneura</name>
    <dbReference type="NCBI Taxonomy" id="428564"/>
    <lineage>
        <taxon>Eukaryota</taxon>
        <taxon>Metazoa</taxon>
        <taxon>Ecdysozoa</taxon>
        <taxon>Arthropoda</taxon>
        <taxon>Hexapoda</taxon>
        <taxon>Insecta</taxon>
        <taxon>Pterygota</taxon>
        <taxon>Neoptera</taxon>
        <taxon>Paraneoptera</taxon>
        <taxon>Hemiptera</taxon>
        <taxon>Sternorrhyncha</taxon>
        <taxon>Psylloidea</taxon>
        <taxon>Psyllidae</taxon>
        <taxon>Psyllinae</taxon>
        <taxon>Cacopsylla</taxon>
    </lineage>
</organism>
<keyword evidence="5" id="KW-0326">Glycosidase</keyword>
<reference evidence="8" key="1">
    <citation type="submission" date="2021-05" db="EMBL/GenBank/DDBJ databases">
        <authorList>
            <person name="Alioto T."/>
            <person name="Alioto T."/>
            <person name="Gomez Garrido J."/>
        </authorList>
    </citation>
    <scope>NUCLEOTIDE SEQUENCE</scope>
</reference>
<dbReference type="FunFam" id="3.90.400.10:FF:000001">
    <property type="entry name" value="Maltase A3, isoform A"/>
    <property type="match status" value="1"/>
</dbReference>
<keyword evidence="4" id="KW-0325">Glycoprotein</keyword>
<dbReference type="GO" id="GO:0004558">
    <property type="term" value="F:alpha-1,4-glucosidase activity"/>
    <property type="evidence" value="ECO:0007669"/>
    <property type="project" value="UniProtKB-EC"/>
</dbReference>
<evidence type="ECO:0000313" key="8">
    <source>
        <dbReference type="EMBL" id="CAG6646515.1"/>
    </source>
</evidence>
<evidence type="ECO:0000256" key="3">
    <source>
        <dbReference type="ARBA" id="ARBA00012741"/>
    </source>
</evidence>
<feature type="signal peptide" evidence="6">
    <location>
        <begin position="1"/>
        <end position="24"/>
    </location>
</feature>
<evidence type="ECO:0000256" key="5">
    <source>
        <dbReference type="ARBA" id="ARBA00023295"/>
    </source>
</evidence>
<dbReference type="EMBL" id="HBUF01142322">
    <property type="protein sequence ID" value="CAG6646517.1"/>
    <property type="molecule type" value="Transcribed_RNA"/>
</dbReference>
<accession>A0A8D8RBF7</accession>
<sequence>MKTSRKTGWLCWAVCICSFVGVLGQDVGIGQDLPQLEWWQTSVFYHLYPRSFKDSNGDGVGDLKGMIEKLPEHLHDLGIGAVWLSPIFKSPMKDFGYDIADYLTFEPVFGDLDDFDKLKERLHALGIKLLLDFVPNHTSDRHEWFQKSLAKLAPYDNFYVWRDPKGYNGSQPIPPNNWVNQFKGPAWTFAPQRNQFYLHNFLPEQPDLNYNSPDVQEAINDVLRYWLKRGVDGFRIDAVPYLYEDTSFQDDPTEEVMLPGSTTPTIDVITTYARDRPQSYDQVREWRRIIDEHSNKTDKQNKFMFIEAYATLNQTMQFYNCGHDLMPFNFFLITQLNTTSTAQQFVDVIETWINNMPEGGWPNWVLDNHDNPRSTTRLGPGLVDALNALILLLPGTGLIYYGQEIGMEDTDVQWEDVQDPFGQNFGPVLFKKFYRDPERSPLQWNNGVSAGFSSNPKTWLPVNPNFYYLNVEAQKKAEVSHYNIVKRLIQLRGTKVFQHGGFSMHVLGKYVLAFKRFLENEPPCVVVINLSPYQEVVDLSQVLTRESSLSVHTASVNSEYKIGNKVPTSGFPMRPKSSLVLTTTPIQMQQASPSTNSATWLSNDEL</sequence>
<evidence type="ECO:0000256" key="4">
    <source>
        <dbReference type="ARBA" id="ARBA00023180"/>
    </source>
</evidence>
<dbReference type="InterPro" id="IPR006047">
    <property type="entry name" value="GH13_cat_dom"/>
</dbReference>
<dbReference type="EC" id="3.2.1.20" evidence="3"/>
<dbReference type="InterPro" id="IPR017853">
    <property type="entry name" value="GH"/>
</dbReference>
<dbReference type="InterPro" id="IPR045857">
    <property type="entry name" value="O16G_dom_2"/>
</dbReference>
<protein>
    <recommendedName>
        <fullName evidence="3">alpha-glucosidase</fullName>
        <ecNumber evidence="3">3.2.1.20</ecNumber>
    </recommendedName>
</protein>
<dbReference type="GO" id="GO:0005975">
    <property type="term" value="P:carbohydrate metabolic process"/>
    <property type="evidence" value="ECO:0007669"/>
    <property type="project" value="InterPro"/>
</dbReference>
<dbReference type="PANTHER" id="PTHR10357:SF179">
    <property type="entry name" value="NEUTRAL AND BASIC AMINO ACID TRANSPORT PROTEIN RBAT"/>
    <property type="match status" value="1"/>
</dbReference>
<evidence type="ECO:0000256" key="2">
    <source>
        <dbReference type="ARBA" id="ARBA00008061"/>
    </source>
</evidence>
<dbReference type="SMART" id="SM00642">
    <property type="entry name" value="Aamy"/>
    <property type="match status" value="1"/>
</dbReference>
<dbReference type="SUPFAM" id="SSF51445">
    <property type="entry name" value="(Trans)glycosidases"/>
    <property type="match status" value="1"/>
</dbReference>
<dbReference type="Gene3D" id="3.90.400.10">
    <property type="entry name" value="Oligo-1,6-glucosidase, Domain 2"/>
    <property type="match status" value="1"/>
</dbReference>
<keyword evidence="5" id="KW-0378">Hydrolase</keyword>